<evidence type="ECO:0000259" key="2">
    <source>
        <dbReference type="SMART" id="SM00899"/>
    </source>
</evidence>
<evidence type="ECO:0000313" key="3">
    <source>
        <dbReference type="EMBL" id="AGW12537.1"/>
    </source>
</evidence>
<dbReference type="Gene3D" id="2.30.30.90">
    <property type="match status" value="1"/>
</dbReference>
<dbReference type="PANTHER" id="PTHR42954:SF2">
    <property type="entry name" value="FE(2+) TRANSPORT PROTEIN A"/>
    <property type="match status" value="1"/>
</dbReference>
<dbReference type="HOGENOM" id="CLU_150646_2_0_7"/>
<dbReference type="InterPro" id="IPR007167">
    <property type="entry name" value="Fe-transptr_FeoA-like"/>
</dbReference>
<reference evidence="3 4" key="1">
    <citation type="journal article" date="2013" name="J. Bacteriol.">
        <title>Roles of HynAB and Ech, the only two hydrogenases found in the model sulfate reducer Desulfovibrio gigas.</title>
        <authorList>
            <person name="Morais-Silva F.O."/>
            <person name="Santos C.I."/>
            <person name="Rodrigues R."/>
            <person name="Pereira I.A."/>
            <person name="Rodrigues-Pousada C."/>
        </authorList>
    </citation>
    <scope>NUCLEOTIDE SEQUENCE [LARGE SCALE GENOMIC DNA]</scope>
    <source>
        <strain evidence="4">ATCC 19364 / DSM 1382 / NCIMB 9332 / VKM B-1759</strain>
    </source>
</reference>
<dbReference type="SMART" id="SM00899">
    <property type="entry name" value="FeoA"/>
    <property type="match status" value="1"/>
</dbReference>
<dbReference type="KEGG" id="dgg:DGI_0630"/>
<dbReference type="eggNOG" id="COG1918">
    <property type="taxonomic scope" value="Bacteria"/>
</dbReference>
<protein>
    <submittedName>
        <fullName evidence="3">Putative FeoA family protein</fullName>
    </submittedName>
</protein>
<keyword evidence="4" id="KW-1185">Reference proteome</keyword>
<dbReference type="STRING" id="1121448.DGI_0630"/>
<dbReference type="PANTHER" id="PTHR42954">
    <property type="entry name" value="FE(2+) TRANSPORT PROTEIN A"/>
    <property type="match status" value="1"/>
</dbReference>
<dbReference type="RefSeq" id="WP_021759203.1">
    <property type="nucleotide sequence ID" value="NC_022444.1"/>
</dbReference>
<accession>T2G9F5</accession>
<gene>
    <name evidence="3" type="ORF">DGI_0630</name>
</gene>
<feature type="domain" description="Ferrous iron transporter FeoA-like" evidence="2">
    <location>
        <begin position="31"/>
        <end position="103"/>
    </location>
</feature>
<dbReference type="SUPFAM" id="SSF50037">
    <property type="entry name" value="C-terminal domain of transcriptional repressors"/>
    <property type="match status" value="1"/>
</dbReference>
<dbReference type="GO" id="GO:0046914">
    <property type="term" value="F:transition metal ion binding"/>
    <property type="evidence" value="ECO:0007669"/>
    <property type="project" value="InterPro"/>
</dbReference>
<dbReference type="InterPro" id="IPR008988">
    <property type="entry name" value="Transcriptional_repressor_C"/>
</dbReference>
<dbReference type="PATRIC" id="fig|1121448.10.peg.633"/>
<dbReference type="AlphaFoldDB" id="T2G9F5"/>
<dbReference type="EMBL" id="CP006585">
    <property type="protein sequence ID" value="AGW12537.1"/>
    <property type="molecule type" value="Genomic_DNA"/>
</dbReference>
<reference evidence="4" key="2">
    <citation type="submission" date="2013-07" db="EMBL/GenBank/DDBJ databases">
        <authorList>
            <person name="Morais-Silva F.O."/>
            <person name="Rezende A.M."/>
            <person name="Pimentel C."/>
            <person name="Resende D.M."/>
            <person name="Santos C.I."/>
            <person name="Clemente C."/>
            <person name="de Oliveira L.M."/>
            <person name="da Silva S.M."/>
            <person name="Costa D.A."/>
            <person name="Varela-Raposo A."/>
            <person name="Horacio E.C.A."/>
            <person name="Matos M."/>
            <person name="Flores O."/>
            <person name="Ruiz J.C."/>
            <person name="Rodrigues-Pousada C."/>
        </authorList>
    </citation>
    <scope>NUCLEOTIDE SEQUENCE [LARGE SCALE GENOMIC DNA]</scope>
    <source>
        <strain evidence="4">ATCC 19364 / DSM 1382 / NCIMB 9332 / VKM B-1759</strain>
    </source>
</reference>
<evidence type="ECO:0000256" key="1">
    <source>
        <dbReference type="ARBA" id="ARBA00023004"/>
    </source>
</evidence>
<dbReference type="InterPro" id="IPR038157">
    <property type="entry name" value="FeoA_core_dom"/>
</dbReference>
<evidence type="ECO:0000313" key="4">
    <source>
        <dbReference type="Proteomes" id="UP000016587"/>
    </source>
</evidence>
<organism evidence="3 4">
    <name type="scientific">Megalodesulfovibrio gigas (strain ATCC 19364 / DSM 1382 / NCIMB 9332 / VKM B-1759)</name>
    <name type="common">Desulfovibrio gigas</name>
    <dbReference type="NCBI Taxonomy" id="1121448"/>
    <lineage>
        <taxon>Bacteria</taxon>
        <taxon>Pseudomonadati</taxon>
        <taxon>Thermodesulfobacteriota</taxon>
        <taxon>Desulfovibrionia</taxon>
        <taxon>Desulfovibrionales</taxon>
        <taxon>Desulfovibrionaceae</taxon>
        <taxon>Megalodesulfovibrio</taxon>
    </lineage>
</organism>
<sequence>MFGKRFGRRRHGHEHAAGQPCDCADAAAPGLTLRHAPHGCCCRVRRHRACGAVRQRLLDLGFLPGAEVEVVRVATLGDPIEVRIGGYFVALRKEEADRIDVELPLPAMG</sequence>
<keyword evidence="1" id="KW-0408">Iron</keyword>
<dbReference type="Proteomes" id="UP000016587">
    <property type="component" value="Chromosome"/>
</dbReference>
<dbReference type="InterPro" id="IPR052713">
    <property type="entry name" value="FeoA"/>
</dbReference>
<dbReference type="Pfam" id="PF04023">
    <property type="entry name" value="FeoA"/>
    <property type="match status" value="1"/>
</dbReference>
<name>T2G9F5_MEGG1</name>
<dbReference type="OrthoDB" id="9811076at2"/>
<proteinExistence type="predicted"/>